<organism evidence="1 2">
    <name type="scientific">Atopostipes suicloacalis DSM 15692</name>
    <dbReference type="NCBI Taxonomy" id="1121025"/>
    <lineage>
        <taxon>Bacteria</taxon>
        <taxon>Bacillati</taxon>
        <taxon>Bacillota</taxon>
        <taxon>Bacilli</taxon>
        <taxon>Lactobacillales</taxon>
        <taxon>Carnobacteriaceae</taxon>
        <taxon>Atopostipes</taxon>
    </lineage>
</organism>
<dbReference type="RefSeq" id="WP_073296897.1">
    <property type="nucleotide sequence ID" value="NZ_FQUF01000010.1"/>
</dbReference>
<dbReference type="InterPro" id="IPR004465">
    <property type="entry name" value="RNR_NrdI"/>
</dbReference>
<evidence type="ECO:0000313" key="1">
    <source>
        <dbReference type="EMBL" id="SHE64768.1"/>
    </source>
</evidence>
<dbReference type="GO" id="GO:0010181">
    <property type="term" value="F:FMN binding"/>
    <property type="evidence" value="ECO:0007669"/>
    <property type="project" value="InterPro"/>
</dbReference>
<dbReference type="PANTHER" id="PTHR37297:SF1">
    <property type="entry name" value="PROTEIN NRDI"/>
    <property type="match status" value="1"/>
</dbReference>
<dbReference type="Pfam" id="PF07972">
    <property type="entry name" value="Flavodoxin_NdrI"/>
    <property type="match status" value="1"/>
</dbReference>
<dbReference type="AlphaFoldDB" id="A0A1M4V7D5"/>
<sequence length="130" mass="14853">MAKIVYYSQTGQTRKFVEKISHTEKIEISPNHFEIEMSESFILVMPSYETNVHPIVIDTAADFLETADNISYCKGLFGGGNRNFAELFCITAKTLSKEYDLPMLHAFEFQGSPLDVKKLEEELLNIEHNN</sequence>
<dbReference type="InterPro" id="IPR029039">
    <property type="entry name" value="Flavoprotein-like_sf"/>
</dbReference>
<dbReference type="NCBIfam" id="TIGR00333">
    <property type="entry name" value="nrdI"/>
    <property type="match status" value="1"/>
</dbReference>
<accession>A0A1M4V7D5</accession>
<dbReference type="Proteomes" id="UP000184128">
    <property type="component" value="Unassembled WGS sequence"/>
</dbReference>
<evidence type="ECO:0000313" key="2">
    <source>
        <dbReference type="Proteomes" id="UP000184128"/>
    </source>
</evidence>
<dbReference type="PANTHER" id="PTHR37297">
    <property type="entry name" value="PROTEIN NRDI"/>
    <property type="match status" value="1"/>
</dbReference>
<dbReference type="SUPFAM" id="SSF52218">
    <property type="entry name" value="Flavoproteins"/>
    <property type="match status" value="1"/>
</dbReference>
<gene>
    <name evidence="1" type="ORF">SAMN02745249_00853</name>
</gene>
<name>A0A1M4V7D5_9LACT</name>
<dbReference type="Gene3D" id="3.40.50.360">
    <property type="match status" value="1"/>
</dbReference>
<dbReference type="PIRSF" id="PIRSF005087">
    <property type="entry name" value="NrdI"/>
    <property type="match status" value="1"/>
</dbReference>
<dbReference type="OrthoDB" id="350535at2"/>
<proteinExistence type="predicted"/>
<dbReference type="EMBL" id="FQUF01000010">
    <property type="protein sequence ID" value="SHE64768.1"/>
    <property type="molecule type" value="Genomic_DNA"/>
</dbReference>
<reference evidence="1 2" key="1">
    <citation type="submission" date="2016-11" db="EMBL/GenBank/DDBJ databases">
        <authorList>
            <person name="Jaros S."/>
            <person name="Januszkiewicz K."/>
            <person name="Wedrychowicz H."/>
        </authorList>
    </citation>
    <scope>NUCLEOTIDE SEQUENCE [LARGE SCALE GENOMIC DNA]</scope>
    <source>
        <strain evidence="1 2">DSM 15692</strain>
    </source>
</reference>
<protein>
    <submittedName>
        <fullName evidence="1">Protein involved in ribonucleotide reduction</fullName>
    </submittedName>
</protein>
<dbReference type="STRING" id="1121025.SAMN02745249_00853"/>
<keyword evidence="2" id="KW-1185">Reference proteome</keyword>